<keyword evidence="3" id="KW-0560">Oxidoreductase</keyword>
<evidence type="ECO:0000256" key="4">
    <source>
        <dbReference type="ARBA" id="ARBA00023033"/>
    </source>
</evidence>
<evidence type="ECO:0000256" key="2">
    <source>
        <dbReference type="ARBA" id="ARBA00022643"/>
    </source>
</evidence>
<dbReference type="Gene3D" id="3.20.20.30">
    <property type="entry name" value="Luciferase-like domain"/>
    <property type="match status" value="1"/>
</dbReference>
<evidence type="ECO:0000313" key="6">
    <source>
        <dbReference type="EMBL" id="CAB4622702.1"/>
    </source>
</evidence>
<keyword evidence="2" id="KW-0288">FMN</keyword>
<evidence type="ECO:0000256" key="3">
    <source>
        <dbReference type="ARBA" id="ARBA00023002"/>
    </source>
</evidence>
<dbReference type="AlphaFoldDB" id="A0A6J6MKE8"/>
<keyword evidence="4" id="KW-0503">Monooxygenase</keyword>
<dbReference type="InterPro" id="IPR011251">
    <property type="entry name" value="Luciferase-like_dom"/>
</dbReference>
<sequence>MTVFKRGLHLGSYGQVDDGAALFERVCASVALAEQVGFDAISVPDHMHQNGTGGGPTSPMFEAFSLLSALAMRTSNVKLYALVSPVTLRNPAYLVKTVTTLDVISGGRAILGLGAAWDADEHAAYGFDFPGVSERMDRLDEALQISRTLMNNEGATFTGQHYSITDALNIPKPIHGSIPILVGGGGEKRTLEIVAKYADACNVFGDAQTVAHKFAVLKEHCDRVGRDYSDITRTAFVSPTKDIAKFTAQLEQLAEIGTQGVVVLGMLEPEEMQEVGAALLRVFP</sequence>
<accession>A0A6J6MKE8</accession>
<keyword evidence="1" id="KW-0285">Flavoprotein</keyword>
<protein>
    <submittedName>
        <fullName evidence="7">Unannotated protein</fullName>
    </submittedName>
</protein>
<dbReference type="PANTHER" id="PTHR42847">
    <property type="entry name" value="ALKANESULFONATE MONOOXYGENASE"/>
    <property type="match status" value="1"/>
</dbReference>
<dbReference type="EMBL" id="CAEZWR010000165">
    <property type="protein sequence ID" value="CAB4673909.1"/>
    <property type="molecule type" value="Genomic_DNA"/>
</dbReference>
<reference evidence="7" key="1">
    <citation type="submission" date="2020-05" db="EMBL/GenBank/DDBJ databases">
        <authorList>
            <person name="Chiriac C."/>
            <person name="Salcher M."/>
            <person name="Ghai R."/>
            <person name="Kavagutti S V."/>
        </authorList>
    </citation>
    <scope>NUCLEOTIDE SEQUENCE</scope>
</reference>
<gene>
    <name evidence="6" type="ORF">UFOPK1908_00937</name>
    <name evidence="7" type="ORF">UFOPK2282_01231</name>
</gene>
<dbReference type="InterPro" id="IPR050172">
    <property type="entry name" value="SsuD_RutA_monooxygenase"/>
</dbReference>
<name>A0A6J6MKE8_9ZZZZ</name>
<evidence type="ECO:0000256" key="1">
    <source>
        <dbReference type="ARBA" id="ARBA00022630"/>
    </source>
</evidence>
<dbReference type="GO" id="GO:0046306">
    <property type="term" value="P:alkanesulfonate catabolic process"/>
    <property type="evidence" value="ECO:0007669"/>
    <property type="project" value="TreeGrafter"/>
</dbReference>
<evidence type="ECO:0000313" key="7">
    <source>
        <dbReference type="EMBL" id="CAB4673909.1"/>
    </source>
</evidence>
<dbReference type="PANTHER" id="PTHR42847:SF8">
    <property type="entry name" value="CONSERVED PROTEIN"/>
    <property type="match status" value="1"/>
</dbReference>
<organism evidence="7">
    <name type="scientific">freshwater metagenome</name>
    <dbReference type="NCBI Taxonomy" id="449393"/>
    <lineage>
        <taxon>unclassified sequences</taxon>
        <taxon>metagenomes</taxon>
        <taxon>ecological metagenomes</taxon>
    </lineage>
</organism>
<dbReference type="Pfam" id="PF00296">
    <property type="entry name" value="Bac_luciferase"/>
    <property type="match status" value="1"/>
</dbReference>
<dbReference type="GO" id="GO:0008726">
    <property type="term" value="F:alkanesulfonate monooxygenase activity"/>
    <property type="evidence" value="ECO:0007669"/>
    <property type="project" value="TreeGrafter"/>
</dbReference>
<dbReference type="InterPro" id="IPR036661">
    <property type="entry name" value="Luciferase-like_sf"/>
</dbReference>
<proteinExistence type="predicted"/>
<feature type="domain" description="Luciferase-like" evidence="5">
    <location>
        <begin position="22"/>
        <end position="238"/>
    </location>
</feature>
<evidence type="ECO:0000259" key="5">
    <source>
        <dbReference type="Pfam" id="PF00296"/>
    </source>
</evidence>
<dbReference type="NCBIfam" id="TIGR03560">
    <property type="entry name" value="F420_Rv1855c"/>
    <property type="match status" value="1"/>
</dbReference>
<dbReference type="SUPFAM" id="SSF51679">
    <property type="entry name" value="Bacterial luciferase-like"/>
    <property type="match status" value="1"/>
</dbReference>
<dbReference type="InterPro" id="IPR019952">
    <property type="entry name" value="F420_OxRdatse_Rv1855c_pred"/>
</dbReference>
<dbReference type="EMBL" id="CAEZVB010000041">
    <property type="protein sequence ID" value="CAB4622702.1"/>
    <property type="molecule type" value="Genomic_DNA"/>
</dbReference>